<dbReference type="EMBL" id="VFPH01000002">
    <property type="protein sequence ID" value="TQM36886.1"/>
    <property type="molecule type" value="Genomic_DNA"/>
</dbReference>
<comment type="caution">
    <text evidence="1">The sequence shown here is derived from an EMBL/GenBank/DDBJ whole genome shotgun (WGS) entry which is preliminary data.</text>
</comment>
<organism evidence="1 2">
    <name type="scientific">Pseudonocardia cypriaca</name>
    <dbReference type="NCBI Taxonomy" id="882449"/>
    <lineage>
        <taxon>Bacteria</taxon>
        <taxon>Bacillati</taxon>
        <taxon>Actinomycetota</taxon>
        <taxon>Actinomycetes</taxon>
        <taxon>Pseudonocardiales</taxon>
        <taxon>Pseudonocardiaceae</taxon>
        <taxon>Pseudonocardia</taxon>
    </lineage>
</organism>
<protein>
    <submittedName>
        <fullName evidence="1">Uncharacterized protein</fullName>
    </submittedName>
</protein>
<evidence type="ECO:0000313" key="2">
    <source>
        <dbReference type="Proteomes" id="UP000319818"/>
    </source>
</evidence>
<evidence type="ECO:0000313" key="1">
    <source>
        <dbReference type="EMBL" id="TQM36886.1"/>
    </source>
</evidence>
<keyword evidence="2" id="KW-1185">Reference proteome</keyword>
<accession>A0A543FSS6</accession>
<sequence length="29" mass="3002">MGGIEVGQRAIGVDAMGSGRTRVEVRGSR</sequence>
<dbReference type="Proteomes" id="UP000319818">
    <property type="component" value="Unassembled WGS sequence"/>
</dbReference>
<gene>
    <name evidence="1" type="ORF">FB388_4073</name>
</gene>
<dbReference type="AlphaFoldDB" id="A0A543FSS6"/>
<proteinExistence type="predicted"/>
<reference evidence="1 2" key="1">
    <citation type="submission" date="2019-06" db="EMBL/GenBank/DDBJ databases">
        <title>Sequencing the genomes of 1000 actinobacteria strains.</title>
        <authorList>
            <person name="Klenk H.-P."/>
        </authorList>
    </citation>
    <scope>NUCLEOTIDE SEQUENCE [LARGE SCALE GENOMIC DNA]</scope>
    <source>
        <strain evidence="1 2">DSM 45511</strain>
    </source>
</reference>
<name>A0A543FSS6_9PSEU</name>